<proteinExistence type="predicted"/>
<organism evidence="2 3">
    <name type="scientific">Winogradskyella jejuensis</name>
    <dbReference type="NCBI Taxonomy" id="1089305"/>
    <lineage>
        <taxon>Bacteria</taxon>
        <taxon>Pseudomonadati</taxon>
        <taxon>Bacteroidota</taxon>
        <taxon>Flavobacteriia</taxon>
        <taxon>Flavobacteriales</taxon>
        <taxon>Flavobacteriaceae</taxon>
        <taxon>Winogradskyella</taxon>
    </lineage>
</organism>
<keyword evidence="1" id="KW-0732">Signal</keyword>
<dbReference type="EMBL" id="FQWS01000001">
    <property type="protein sequence ID" value="SHG55438.1"/>
    <property type="molecule type" value="Genomic_DNA"/>
</dbReference>
<protein>
    <recommendedName>
        <fullName evidence="4">YtkA-like</fullName>
    </recommendedName>
</protein>
<accession>A0A1M5KRP8</accession>
<dbReference type="OrthoDB" id="1065544at2"/>
<gene>
    <name evidence="2" type="ORF">SAMN05444148_0414</name>
</gene>
<dbReference type="STRING" id="1089305.SAMN05444148_0414"/>
<feature type="chain" id="PRO_5013291010" description="YtkA-like" evidence="1">
    <location>
        <begin position="22"/>
        <end position="283"/>
    </location>
</feature>
<dbReference type="Proteomes" id="UP000184522">
    <property type="component" value="Unassembled WGS sequence"/>
</dbReference>
<reference evidence="3" key="1">
    <citation type="submission" date="2016-11" db="EMBL/GenBank/DDBJ databases">
        <authorList>
            <person name="Varghese N."/>
            <person name="Submissions S."/>
        </authorList>
    </citation>
    <scope>NUCLEOTIDE SEQUENCE [LARGE SCALE GENOMIC DNA]</scope>
    <source>
        <strain evidence="3">DSM 25330</strain>
    </source>
</reference>
<evidence type="ECO:0000256" key="1">
    <source>
        <dbReference type="SAM" id="SignalP"/>
    </source>
</evidence>
<evidence type="ECO:0000313" key="3">
    <source>
        <dbReference type="Proteomes" id="UP000184522"/>
    </source>
</evidence>
<dbReference type="RefSeq" id="WP_073082365.1">
    <property type="nucleotide sequence ID" value="NZ_FQWS01000001.1"/>
</dbReference>
<sequence>MKTIKHIFPILCLVLTLASCSTEDDDLFEENPVADLLLVKSMTANDHTIEIYSADNQFTIGYNELAVRIKDNTTDTYFDNPTIDWTPVMHMTSMMHSCPKSTITNSEFPNVAKGFIIFQMPGNDTEYWDLKFNYEINGVSYEAMDIIDVLPPADGMKRVSSFMATDGSRYVLAMVSPSNPDVMVNDFTAALYKMENMMTFTPVENYTITVDPRMPGMGNHSSPNNEDLTYNSATQMYDGKLSLTMTGYWKVNLMLYNESGDVLKGETVTDTNPESSLYFDFEF</sequence>
<name>A0A1M5KRP8_9FLAO</name>
<dbReference type="AlphaFoldDB" id="A0A1M5KRP8"/>
<dbReference type="PROSITE" id="PS51257">
    <property type="entry name" value="PROKAR_LIPOPROTEIN"/>
    <property type="match status" value="1"/>
</dbReference>
<keyword evidence="3" id="KW-1185">Reference proteome</keyword>
<feature type="signal peptide" evidence="1">
    <location>
        <begin position="1"/>
        <end position="21"/>
    </location>
</feature>
<evidence type="ECO:0000313" key="2">
    <source>
        <dbReference type="EMBL" id="SHG55438.1"/>
    </source>
</evidence>
<evidence type="ECO:0008006" key="4">
    <source>
        <dbReference type="Google" id="ProtNLM"/>
    </source>
</evidence>